<dbReference type="SUPFAM" id="SSF53448">
    <property type="entry name" value="Nucleotide-diphospho-sugar transferases"/>
    <property type="match status" value="1"/>
</dbReference>
<keyword evidence="3" id="KW-1185">Reference proteome</keyword>
<accession>A0AA36NGF9</accession>
<feature type="region of interest" description="Disordered" evidence="1">
    <location>
        <begin position="356"/>
        <end position="379"/>
    </location>
</feature>
<proteinExistence type="predicted"/>
<dbReference type="Pfam" id="PF11397">
    <property type="entry name" value="GlcNAc"/>
    <property type="match status" value="2"/>
</dbReference>
<protein>
    <submittedName>
        <fullName evidence="2">Uncharacterized protein</fullName>
    </submittedName>
</protein>
<dbReference type="PANTHER" id="PTHR34496">
    <property type="entry name" value="GLCNAC TRANSFERASE-RELATED"/>
    <property type="match status" value="1"/>
</dbReference>
<comment type="caution">
    <text evidence="2">The sequence shown here is derived from an EMBL/GenBank/DDBJ whole genome shotgun (WGS) entry which is preliminary data.</text>
</comment>
<dbReference type="AlphaFoldDB" id="A0AA36NGF9"/>
<dbReference type="EMBL" id="CAUJNA010003450">
    <property type="protein sequence ID" value="CAJ1402351.1"/>
    <property type="molecule type" value="Genomic_DNA"/>
</dbReference>
<dbReference type="Proteomes" id="UP001178507">
    <property type="component" value="Unassembled WGS sequence"/>
</dbReference>
<dbReference type="PANTHER" id="PTHR34496:SF9">
    <property type="entry name" value="[SKP1-PROTEIN]-HYDROXYPROLINE N-ACETYLGLUCOSAMINYLTRANSFERASE"/>
    <property type="match status" value="1"/>
</dbReference>
<evidence type="ECO:0000313" key="3">
    <source>
        <dbReference type="Proteomes" id="UP001178507"/>
    </source>
</evidence>
<dbReference type="InterPro" id="IPR029044">
    <property type="entry name" value="Nucleotide-diphossugar_trans"/>
</dbReference>
<gene>
    <name evidence="2" type="ORF">EVOR1521_LOCUS25264</name>
</gene>
<dbReference type="InterPro" id="IPR021067">
    <property type="entry name" value="Glycosyltransferase"/>
</dbReference>
<organism evidence="2 3">
    <name type="scientific">Effrenium voratum</name>
    <dbReference type="NCBI Taxonomy" id="2562239"/>
    <lineage>
        <taxon>Eukaryota</taxon>
        <taxon>Sar</taxon>
        <taxon>Alveolata</taxon>
        <taxon>Dinophyceae</taxon>
        <taxon>Suessiales</taxon>
        <taxon>Symbiodiniaceae</taxon>
        <taxon>Effrenium</taxon>
    </lineage>
</organism>
<reference evidence="2" key="1">
    <citation type="submission" date="2023-08" db="EMBL/GenBank/DDBJ databases">
        <authorList>
            <person name="Chen Y."/>
            <person name="Shah S."/>
            <person name="Dougan E. K."/>
            <person name="Thang M."/>
            <person name="Chan C."/>
        </authorList>
    </citation>
    <scope>NUCLEOTIDE SEQUENCE</scope>
</reference>
<evidence type="ECO:0000313" key="2">
    <source>
        <dbReference type="EMBL" id="CAJ1402351.1"/>
    </source>
</evidence>
<name>A0AA36NGF9_9DINO</name>
<evidence type="ECO:0000256" key="1">
    <source>
        <dbReference type="SAM" id="MobiDB-lite"/>
    </source>
</evidence>
<sequence>MSDTQRIFVSIASYRDSQCQYTIQDLFQKAKSPGRVVVGVCFQVAPEDADNFLIDLNPWCKQIRTCFLPHREAKGPCYARWLIQQELFQDECYYFQIDSHMRFVQDWDDICLEQLEACSNPERGILTTYGSSYTLPRDYMPGGPDVAELAPNKALPILCADVFEDGDDPFLRIKSRSSRTDFGHAPPPALFWTARFAFSPGSVVREVPYDPHLEYVFFGEEISMAARLWTSGWDFFNPSREIAYHLASRAHRYWFREVQTGQHQRTMEEQGKFRICGMLGTEWQGLHQAPERPYGLGLVRTLTEYEAFAGVDFSGRRLDARARLGGQRPEVFGPTWADEQREGLLRSAQLKDVQSWAGKGADAQKAQVPQQAKGEDERPRALARLRIHSLRSQPDSGLVQLELCKALAALAELEASSGQTHAADAACKQAELHLRNAKADGDDLRASCCLAEAMVRMSQGSFDVAKRLLHQSLQYVAQAFSQEALQLACEIVEAIHTVHERTDDRKGLRVFHEGLKCLLGAIRALDPEPCQEVPQLTANHSPPDGQQLDPVAQLLERMVLVLVATGCDQDMDVVKSVFQQFRVARESPGLLRLLAMLQSSGHLL</sequence>